<keyword evidence="3 7" id="KW-0472">Membrane</keyword>
<feature type="domain" description="HAMP" evidence="9">
    <location>
        <begin position="297"/>
        <end position="355"/>
    </location>
</feature>
<keyword evidence="7" id="KW-0812">Transmembrane</keyword>
<comment type="similarity">
    <text evidence="5">Belongs to the methyl-accepting chemotaxis (MCP) protein family.</text>
</comment>
<dbReference type="InterPro" id="IPR007892">
    <property type="entry name" value="CHASE4"/>
</dbReference>
<comment type="caution">
    <text evidence="10">The sequence shown here is derived from an EMBL/GenBank/DDBJ whole genome shotgun (WGS) entry which is preliminary data.</text>
</comment>
<keyword evidence="7" id="KW-1133">Transmembrane helix</keyword>
<evidence type="ECO:0000256" key="2">
    <source>
        <dbReference type="ARBA" id="ARBA00022475"/>
    </source>
</evidence>
<dbReference type="SUPFAM" id="SSF58104">
    <property type="entry name" value="Methyl-accepting chemotaxis protein (MCP) signaling domain"/>
    <property type="match status" value="1"/>
</dbReference>
<dbReference type="Pfam" id="PF00015">
    <property type="entry name" value="MCPsignal"/>
    <property type="match status" value="1"/>
</dbReference>
<dbReference type="InterPro" id="IPR003660">
    <property type="entry name" value="HAMP_dom"/>
</dbReference>
<dbReference type="PROSITE" id="PS50111">
    <property type="entry name" value="CHEMOTAXIS_TRANSDUC_2"/>
    <property type="match status" value="1"/>
</dbReference>
<feature type="domain" description="Methyl-accepting transducer" evidence="8">
    <location>
        <begin position="374"/>
        <end position="610"/>
    </location>
</feature>
<evidence type="ECO:0000313" key="11">
    <source>
        <dbReference type="Proteomes" id="UP001208017"/>
    </source>
</evidence>
<gene>
    <name evidence="10" type="ORF">OS242_19785</name>
</gene>
<reference evidence="10 11" key="1">
    <citation type="submission" date="2022-11" db="EMBL/GenBank/DDBJ databases">
        <title>Study of microbial diversity in lake waters.</title>
        <authorList>
            <person name="Zhang J."/>
        </authorList>
    </citation>
    <scope>NUCLEOTIDE SEQUENCE [LARGE SCALE GENOMIC DNA]</scope>
    <source>
        <strain evidence="10 11">DT12</strain>
    </source>
</reference>
<keyword evidence="2" id="KW-1003">Cell membrane</keyword>
<protein>
    <submittedName>
        <fullName evidence="10">Methyl-accepting chemotaxis protein</fullName>
    </submittedName>
</protein>
<evidence type="ECO:0000256" key="3">
    <source>
        <dbReference type="ARBA" id="ARBA00023136"/>
    </source>
</evidence>
<dbReference type="Proteomes" id="UP001208017">
    <property type="component" value="Unassembled WGS sequence"/>
</dbReference>
<accession>A0ABT3X5K2</accession>
<comment type="subcellular location">
    <subcellularLocation>
        <location evidence="1">Cell membrane</location>
    </subcellularLocation>
</comment>
<feature type="transmembrane region" description="Helical" evidence="7">
    <location>
        <begin position="276"/>
        <end position="296"/>
    </location>
</feature>
<evidence type="ECO:0000256" key="5">
    <source>
        <dbReference type="ARBA" id="ARBA00029447"/>
    </source>
</evidence>
<dbReference type="PANTHER" id="PTHR32089:SF112">
    <property type="entry name" value="LYSOZYME-LIKE PROTEIN-RELATED"/>
    <property type="match status" value="1"/>
</dbReference>
<dbReference type="EMBL" id="JAPMLT010000016">
    <property type="protein sequence ID" value="MCX7572169.1"/>
    <property type="molecule type" value="Genomic_DNA"/>
</dbReference>
<dbReference type="Gene3D" id="1.10.287.950">
    <property type="entry name" value="Methyl-accepting chemotaxis protein"/>
    <property type="match status" value="1"/>
</dbReference>
<dbReference type="InterPro" id="IPR004089">
    <property type="entry name" value="MCPsignal_dom"/>
</dbReference>
<keyword evidence="11" id="KW-1185">Reference proteome</keyword>
<dbReference type="Pfam" id="PF05228">
    <property type="entry name" value="CHASE4"/>
    <property type="match status" value="1"/>
</dbReference>
<proteinExistence type="inferred from homology"/>
<evidence type="ECO:0000256" key="4">
    <source>
        <dbReference type="ARBA" id="ARBA00023224"/>
    </source>
</evidence>
<dbReference type="PANTHER" id="PTHR32089">
    <property type="entry name" value="METHYL-ACCEPTING CHEMOTAXIS PROTEIN MCPB"/>
    <property type="match status" value="1"/>
</dbReference>
<name>A0ABT3X5K2_9BACL</name>
<dbReference type="CDD" id="cd06225">
    <property type="entry name" value="HAMP"/>
    <property type="match status" value="1"/>
</dbReference>
<dbReference type="SMART" id="SM00283">
    <property type="entry name" value="MA"/>
    <property type="match status" value="1"/>
</dbReference>
<dbReference type="Pfam" id="PF00672">
    <property type="entry name" value="HAMP"/>
    <property type="match status" value="1"/>
</dbReference>
<evidence type="ECO:0000313" key="10">
    <source>
        <dbReference type="EMBL" id="MCX7572169.1"/>
    </source>
</evidence>
<dbReference type="PROSITE" id="PS50885">
    <property type="entry name" value="HAMP"/>
    <property type="match status" value="1"/>
</dbReference>
<evidence type="ECO:0000259" key="9">
    <source>
        <dbReference type="PROSITE" id="PS50885"/>
    </source>
</evidence>
<evidence type="ECO:0000259" key="8">
    <source>
        <dbReference type="PROSITE" id="PS50111"/>
    </source>
</evidence>
<organism evidence="10 11">
    <name type="scientific">Tumebacillus lacus</name>
    <dbReference type="NCBI Taxonomy" id="2995335"/>
    <lineage>
        <taxon>Bacteria</taxon>
        <taxon>Bacillati</taxon>
        <taxon>Bacillota</taxon>
        <taxon>Bacilli</taxon>
        <taxon>Bacillales</taxon>
        <taxon>Alicyclobacillaceae</taxon>
        <taxon>Tumebacillus</taxon>
    </lineage>
</organism>
<evidence type="ECO:0000256" key="6">
    <source>
        <dbReference type="PROSITE-ProRule" id="PRU00284"/>
    </source>
</evidence>
<dbReference type="RefSeq" id="WP_267153418.1">
    <property type="nucleotide sequence ID" value="NZ_JAPMLT010000016.1"/>
</dbReference>
<keyword evidence="4 6" id="KW-0807">Transducer</keyword>
<sequence length="660" mass="70029">MRGSITAKIVAAIVCLTVVPLIAAGSGFYFDLTSHFGKMEKEQGTYDLQTAEQLVEFIEKNQLSSVRGNAYWEEHHTALAERDAEFLQDSVMSIMDVNESLSAIYVTDLQGQVIEKREDEPLGVEGELAKVAAKLGDEMEVGGLLRSERGLQLVAVSKVTDEQGTAEPNGLLMFFRPVDAAFLATMKEIGKTDVIVFDGMAAQASFAGFEKGRVAGLAEEIEAGTGPVTHSEKSAEGQVTETFGQVRDLTGEPIGFMGTRSVTQIGAELRDRIVKAALLAVLLLAVIASALSFVLYRWLSKPLRRLQGEMVRVASGDLSDGTLTAELNRSKGRDEIGQITAAFLTMKDGLAGLVRRVYEESNLLTDGSREFAAATEEARGTLGLIAASSAEIERLVERTFVQVEAASSKLLTLEGQAQAISRDSGESVAAARLMRTAAVDGQGQVERSISAMAGIRSSADDSEERVLALQAVADEIYVIVDRIKAIAQQTGMLALNAAIEAARAGEHGRGFAIVAGEVGKLSQQAKGATEEIEGLIDRVRASIANVCETTDQLREKSAAGEAAVRGTQEAFAAILGHVQAVEGRIRDISQEASRQESITREGADAVVAVKSMAAEMVGSVGEAAVATDGALSTMQAIAENSGRLAELAEDLLGDVGRFKV</sequence>
<dbReference type="SMART" id="SM00304">
    <property type="entry name" value="HAMP"/>
    <property type="match status" value="1"/>
</dbReference>
<dbReference type="Gene3D" id="6.10.340.10">
    <property type="match status" value="1"/>
</dbReference>
<evidence type="ECO:0000256" key="1">
    <source>
        <dbReference type="ARBA" id="ARBA00004236"/>
    </source>
</evidence>
<evidence type="ECO:0000256" key="7">
    <source>
        <dbReference type="SAM" id="Phobius"/>
    </source>
</evidence>